<dbReference type="Gene3D" id="2.60.40.10">
    <property type="entry name" value="Immunoglobulins"/>
    <property type="match status" value="1"/>
</dbReference>
<keyword evidence="3" id="KW-1185">Reference proteome</keyword>
<gene>
    <name evidence="2" type="ORF">GFN93_03100</name>
</gene>
<dbReference type="InterPro" id="IPR008969">
    <property type="entry name" value="CarboxyPept-like_regulatory"/>
</dbReference>
<dbReference type="Pfam" id="PF13620">
    <property type="entry name" value="CarboxypepD_reg"/>
    <property type="match status" value="2"/>
</dbReference>
<evidence type="ECO:0000313" key="2">
    <source>
        <dbReference type="EMBL" id="MQX52219.1"/>
    </source>
</evidence>
<dbReference type="PROSITE" id="PS51257">
    <property type="entry name" value="PROKAR_LIPOPROTEIN"/>
    <property type="match status" value="1"/>
</dbReference>
<dbReference type="RefSeq" id="WP_153498949.1">
    <property type="nucleotide sequence ID" value="NZ_WIRE01000001.1"/>
</dbReference>
<dbReference type="InterPro" id="IPR013783">
    <property type="entry name" value="Ig-like_fold"/>
</dbReference>
<organism evidence="2 3">
    <name type="scientific">Alcanivorax sediminis</name>
    <dbReference type="NCBI Taxonomy" id="2663008"/>
    <lineage>
        <taxon>Bacteria</taxon>
        <taxon>Pseudomonadati</taxon>
        <taxon>Pseudomonadota</taxon>
        <taxon>Gammaproteobacteria</taxon>
        <taxon>Oceanospirillales</taxon>
        <taxon>Alcanivoracaceae</taxon>
        <taxon>Alcanivorax</taxon>
    </lineage>
</organism>
<dbReference type="AlphaFoldDB" id="A0A6N7LPS7"/>
<dbReference type="Proteomes" id="UP000469421">
    <property type="component" value="Unassembled WGS sequence"/>
</dbReference>
<accession>A0A6N7LPS7</accession>
<protein>
    <recommendedName>
        <fullName evidence="4">Carboxypeptidase regulatory-like domain-containing protein</fullName>
    </recommendedName>
</protein>
<dbReference type="InterPro" id="IPR013784">
    <property type="entry name" value="Carb-bd-like_fold"/>
</dbReference>
<feature type="signal peptide" evidence="1">
    <location>
        <begin position="1"/>
        <end position="21"/>
    </location>
</feature>
<comment type="caution">
    <text evidence="2">The sequence shown here is derived from an EMBL/GenBank/DDBJ whole genome shotgun (WGS) entry which is preliminary data.</text>
</comment>
<dbReference type="Gene3D" id="2.60.40.1120">
    <property type="entry name" value="Carboxypeptidase-like, regulatory domain"/>
    <property type="match status" value="2"/>
</dbReference>
<dbReference type="EMBL" id="WIRE01000001">
    <property type="protein sequence ID" value="MQX52219.1"/>
    <property type="molecule type" value="Genomic_DNA"/>
</dbReference>
<proteinExistence type="predicted"/>
<reference evidence="2 3" key="1">
    <citation type="submission" date="2019-10" db="EMBL/GenBank/DDBJ databases">
        <title>Alcanivorax sp.PA15-N-34 draft genome sequence.</title>
        <authorList>
            <person name="Liao X."/>
            <person name="Shao Z."/>
        </authorList>
    </citation>
    <scope>NUCLEOTIDE SEQUENCE [LARGE SCALE GENOMIC DNA]</scope>
    <source>
        <strain evidence="2 3">PA15-N-34</strain>
    </source>
</reference>
<evidence type="ECO:0000313" key="3">
    <source>
        <dbReference type="Proteomes" id="UP000469421"/>
    </source>
</evidence>
<evidence type="ECO:0000256" key="1">
    <source>
        <dbReference type="SAM" id="SignalP"/>
    </source>
</evidence>
<evidence type="ECO:0008006" key="4">
    <source>
        <dbReference type="Google" id="ProtNLM"/>
    </source>
</evidence>
<keyword evidence="1" id="KW-0732">Signal</keyword>
<dbReference type="GO" id="GO:0030246">
    <property type="term" value="F:carbohydrate binding"/>
    <property type="evidence" value="ECO:0007669"/>
    <property type="project" value="InterPro"/>
</dbReference>
<dbReference type="SUPFAM" id="SSF49464">
    <property type="entry name" value="Carboxypeptidase regulatory domain-like"/>
    <property type="match status" value="1"/>
</dbReference>
<sequence length="440" mass="45923">MRRLFPALATAFLSMILAACGGGGGGGGGGSAPTPPPKGTLKVTVEASADTMPVEGAIIEIYNDVGERVKTATSNVDGVYSVKLRPKGYTVRVRAQGFESSPPSGVPAVPVQVLKDKTVTKAVSLSAFGDVNATAYVSGNAGAPGALVIIENTTTNAFYSATADDNGDYVIYNLLPGTYDFSAFVEGFDITPVASVALNDPDMTQDLVATAQEGYTVSGQITFLSVTNGTVDITLVHPETEEPIPGLTVFNNGTSYSLGGVANGTYLAWATLKNDGYVMDPDWIVKNGGMPAAIEVTINDANTLKDFSVTRAITLESPTNSPSNLTPEVVTTLTPTLSWQSYSAAGEYIVEVFDQDGTSIFGGYDVIDSGTGEVASKHAVISKNTTSMVISSNNMDDYYVPLEDGKTYRWKVSAVKNADVTLASSSEDLMGVFTVAIPAP</sequence>
<feature type="chain" id="PRO_5026712710" description="Carboxypeptidase regulatory-like domain-containing protein" evidence="1">
    <location>
        <begin position="22"/>
        <end position="440"/>
    </location>
</feature>
<dbReference type="SUPFAM" id="SSF49452">
    <property type="entry name" value="Starch-binding domain-like"/>
    <property type="match status" value="1"/>
</dbReference>
<name>A0A6N7LPS7_9GAMM</name>